<evidence type="ECO:0000313" key="2">
    <source>
        <dbReference type="Proteomes" id="UP001157006"/>
    </source>
</evidence>
<accession>A0AAV0ZI07</accession>
<gene>
    <name evidence="1" type="ORF">VFH_II033400</name>
</gene>
<keyword evidence="2" id="KW-1185">Reference proteome</keyword>
<dbReference type="EMBL" id="OX451737">
    <property type="protein sequence ID" value="CAI8596397.1"/>
    <property type="molecule type" value="Genomic_DNA"/>
</dbReference>
<dbReference type="PANTHER" id="PTHR37246:SF1">
    <property type="entry name" value="PHOSPHOLIPASE A2 FAMILY PROTEIN"/>
    <property type="match status" value="1"/>
</dbReference>
<name>A0AAV0ZI07_VICFA</name>
<organism evidence="1 2">
    <name type="scientific">Vicia faba</name>
    <name type="common">Broad bean</name>
    <name type="synonym">Faba vulgaris</name>
    <dbReference type="NCBI Taxonomy" id="3906"/>
    <lineage>
        <taxon>Eukaryota</taxon>
        <taxon>Viridiplantae</taxon>
        <taxon>Streptophyta</taxon>
        <taxon>Embryophyta</taxon>
        <taxon>Tracheophyta</taxon>
        <taxon>Spermatophyta</taxon>
        <taxon>Magnoliopsida</taxon>
        <taxon>eudicotyledons</taxon>
        <taxon>Gunneridae</taxon>
        <taxon>Pentapetalae</taxon>
        <taxon>rosids</taxon>
        <taxon>fabids</taxon>
        <taxon>Fabales</taxon>
        <taxon>Fabaceae</taxon>
        <taxon>Papilionoideae</taxon>
        <taxon>50 kb inversion clade</taxon>
        <taxon>NPAAA clade</taxon>
        <taxon>Hologalegina</taxon>
        <taxon>IRL clade</taxon>
        <taxon>Fabeae</taxon>
        <taxon>Vicia</taxon>
    </lineage>
</organism>
<evidence type="ECO:0000313" key="1">
    <source>
        <dbReference type="EMBL" id="CAI8596397.1"/>
    </source>
</evidence>
<dbReference type="AlphaFoldDB" id="A0AAV0ZI07"/>
<sequence length="185" mass="21316">MNFRFLGDLPWVKPQINPDLATHSVQTKAFASQAKQESSGVDLKLLGWPLSFLSFFPWANNAGEKFQRPTTINKELKRHAQNRENVVGKDMDITVDQTGYDTHDQAKLLKADLAFLECLENRHILRTKGDPNIAHLYKTMCINGLKNFLIPYRTNLVSLQQSGQSLIQFGWLSNLRRRNWNFQKT</sequence>
<dbReference type="Proteomes" id="UP001157006">
    <property type="component" value="Chromosome 2"/>
</dbReference>
<protein>
    <submittedName>
        <fullName evidence="1">Uncharacterized protein</fullName>
    </submittedName>
</protein>
<dbReference type="PANTHER" id="PTHR37246">
    <property type="entry name" value="OS07G0658000 PROTEIN"/>
    <property type="match status" value="1"/>
</dbReference>
<reference evidence="1 2" key="1">
    <citation type="submission" date="2023-01" db="EMBL/GenBank/DDBJ databases">
        <authorList>
            <person name="Kreplak J."/>
        </authorList>
    </citation>
    <scope>NUCLEOTIDE SEQUENCE [LARGE SCALE GENOMIC DNA]</scope>
</reference>
<proteinExistence type="predicted"/>